<sequence length="111" mass="12680">MRQLVGDEPGYRRRGVFLNWIWMAFSGGDDGEIIPSVMRHRRFKSGLKGPPLRERGGALVENRNRTEDISVPGHNFLKSIVESRTRISRTSGVKNRLMMMMNILGRILGLK</sequence>
<reference evidence="1 2" key="4">
    <citation type="journal article" date="2011" name="BMC Genomics">
        <title>RNA-Seq improves annotation of protein-coding genes in the cucumber genome.</title>
        <authorList>
            <person name="Li Z."/>
            <person name="Zhang Z."/>
            <person name="Yan P."/>
            <person name="Huang S."/>
            <person name="Fei Z."/>
            <person name="Lin K."/>
        </authorList>
    </citation>
    <scope>NUCLEOTIDE SEQUENCE [LARGE SCALE GENOMIC DNA]</scope>
    <source>
        <strain evidence="2">cv. 9930</strain>
    </source>
</reference>
<reference evidence="1 2" key="3">
    <citation type="journal article" date="2010" name="BMC Genomics">
        <title>Transcriptome sequencing and comparative analysis of cucumber flowers with different sex types.</title>
        <authorList>
            <person name="Guo S."/>
            <person name="Zheng Y."/>
            <person name="Joung J.G."/>
            <person name="Liu S."/>
            <person name="Zhang Z."/>
            <person name="Crasta O.R."/>
            <person name="Sobral B.W."/>
            <person name="Xu Y."/>
            <person name="Huang S."/>
            <person name="Fei Z."/>
        </authorList>
    </citation>
    <scope>NUCLEOTIDE SEQUENCE [LARGE SCALE GENOMIC DNA]</scope>
    <source>
        <strain evidence="2">cv. 9930</strain>
    </source>
</reference>
<reference evidence="1 2" key="2">
    <citation type="journal article" date="2009" name="PLoS ONE">
        <title>An integrated genetic and cytogenetic map of the cucumber genome.</title>
        <authorList>
            <person name="Ren Y."/>
            <person name="Zhang Z."/>
            <person name="Liu J."/>
            <person name="Staub J.E."/>
            <person name="Han Y."/>
            <person name="Cheng Z."/>
            <person name="Li X."/>
            <person name="Lu J."/>
            <person name="Miao H."/>
            <person name="Kang H."/>
            <person name="Xie B."/>
            <person name="Gu X."/>
            <person name="Wang X."/>
            <person name="Du Y."/>
            <person name="Jin W."/>
            <person name="Huang S."/>
        </authorList>
    </citation>
    <scope>NUCLEOTIDE SEQUENCE [LARGE SCALE GENOMIC DNA]</scope>
    <source>
        <strain evidence="2">cv. 9930</strain>
    </source>
</reference>
<proteinExistence type="predicted"/>
<dbReference type="Proteomes" id="UP000029981">
    <property type="component" value="Chromosome 6"/>
</dbReference>
<dbReference type="Gramene" id="KGN46978">
    <property type="protein sequence ID" value="KGN46978"/>
    <property type="gene ID" value="Csa_6G156550"/>
</dbReference>
<organism evidence="1 2">
    <name type="scientific">Cucumis sativus</name>
    <name type="common">Cucumber</name>
    <dbReference type="NCBI Taxonomy" id="3659"/>
    <lineage>
        <taxon>Eukaryota</taxon>
        <taxon>Viridiplantae</taxon>
        <taxon>Streptophyta</taxon>
        <taxon>Embryophyta</taxon>
        <taxon>Tracheophyta</taxon>
        <taxon>Spermatophyta</taxon>
        <taxon>Magnoliopsida</taxon>
        <taxon>eudicotyledons</taxon>
        <taxon>Gunneridae</taxon>
        <taxon>Pentapetalae</taxon>
        <taxon>rosids</taxon>
        <taxon>fabids</taxon>
        <taxon>Cucurbitales</taxon>
        <taxon>Cucurbitaceae</taxon>
        <taxon>Benincaseae</taxon>
        <taxon>Cucumis</taxon>
    </lineage>
</organism>
<evidence type="ECO:0000313" key="1">
    <source>
        <dbReference type="EMBL" id="KGN46978.1"/>
    </source>
</evidence>
<dbReference type="EMBL" id="CM002927">
    <property type="protein sequence ID" value="KGN46978.1"/>
    <property type="molecule type" value="Genomic_DNA"/>
</dbReference>
<gene>
    <name evidence="1" type="ORF">Csa_6G156550</name>
</gene>
<protein>
    <submittedName>
        <fullName evidence="1">Uncharacterized protein</fullName>
    </submittedName>
</protein>
<dbReference type="AlphaFoldDB" id="A0A0A0KBW2"/>
<accession>A0A0A0KBW2</accession>
<name>A0A0A0KBW2_CUCSA</name>
<reference evidence="1 2" key="1">
    <citation type="journal article" date="2009" name="Nat. Genet.">
        <title>The genome of the cucumber, Cucumis sativus L.</title>
        <authorList>
            <person name="Huang S."/>
            <person name="Li R."/>
            <person name="Zhang Z."/>
            <person name="Li L."/>
            <person name="Gu X."/>
            <person name="Fan W."/>
            <person name="Lucas W.J."/>
            <person name="Wang X."/>
            <person name="Xie B."/>
            <person name="Ni P."/>
            <person name="Ren Y."/>
            <person name="Zhu H."/>
            <person name="Li J."/>
            <person name="Lin K."/>
            <person name="Jin W."/>
            <person name="Fei Z."/>
            <person name="Li G."/>
            <person name="Staub J."/>
            <person name="Kilian A."/>
            <person name="van der Vossen E.A."/>
            <person name="Wu Y."/>
            <person name="Guo J."/>
            <person name="He J."/>
            <person name="Jia Z."/>
            <person name="Ren Y."/>
            <person name="Tian G."/>
            <person name="Lu Y."/>
            <person name="Ruan J."/>
            <person name="Qian W."/>
            <person name="Wang M."/>
            <person name="Huang Q."/>
            <person name="Li B."/>
            <person name="Xuan Z."/>
            <person name="Cao J."/>
            <person name="Asan"/>
            <person name="Wu Z."/>
            <person name="Zhang J."/>
            <person name="Cai Q."/>
            <person name="Bai Y."/>
            <person name="Zhao B."/>
            <person name="Han Y."/>
            <person name="Li Y."/>
            <person name="Li X."/>
            <person name="Wang S."/>
            <person name="Shi Q."/>
            <person name="Liu S."/>
            <person name="Cho W.K."/>
            <person name="Kim J.Y."/>
            <person name="Xu Y."/>
            <person name="Heller-Uszynska K."/>
            <person name="Miao H."/>
            <person name="Cheng Z."/>
            <person name="Zhang S."/>
            <person name="Wu J."/>
            <person name="Yang Y."/>
            <person name="Kang H."/>
            <person name="Li M."/>
            <person name="Liang H."/>
            <person name="Ren X."/>
            <person name="Shi Z."/>
            <person name="Wen M."/>
            <person name="Jian M."/>
            <person name="Yang H."/>
            <person name="Zhang G."/>
            <person name="Yang Z."/>
            <person name="Chen R."/>
            <person name="Liu S."/>
            <person name="Li J."/>
            <person name="Ma L."/>
            <person name="Liu H."/>
            <person name="Zhou Y."/>
            <person name="Zhao J."/>
            <person name="Fang X."/>
            <person name="Li G."/>
            <person name="Fang L."/>
            <person name="Li Y."/>
            <person name="Liu D."/>
            <person name="Zheng H."/>
            <person name="Zhang Y."/>
            <person name="Qin N."/>
            <person name="Li Z."/>
            <person name="Yang G."/>
            <person name="Yang S."/>
            <person name="Bolund L."/>
            <person name="Kristiansen K."/>
            <person name="Zheng H."/>
            <person name="Li S."/>
            <person name="Zhang X."/>
            <person name="Yang H."/>
            <person name="Wang J."/>
            <person name="Sun R."/>
            <person name="Zhang B."/>
            <person name="Jiang S."/>
            <person name="Wang J."/>
            <person name="Du Y."/>
            <person name="Li S."/>
        </authorList>
    </citation>
    <scope>NUCLEOTIDE SEQUENCE [LARGE SCALE GENOMIC DNA]</scope>
    <source>
        <strain evidence="2">cv. 9930</strain>
    </source>
</reference>
<evidence type="ECO:0000313" key="2">
    <source>
        <dbReference type="Proteomes" id="UP000029981"/>
    </source>
</evidence>
<keyword evidence="2" id="KW-1185">Reference proteome</keyword>